<dbReference type="KEGG" id="kdj:28969034"/>
<name>A0A1A6A342_9TREE</name>
<feature type="region of interest" description="Disordered" evidence="1">
    <location>
        <begin position="122"/>
        <end position="141"/>
    </location>
</feature>
<sequence length="223" mass="25123">MDEMKPSLPDDCDVPDDALQEYIALGWKSLLINRSLHMDRDEAFHKSETAKWDAIGKYGEKLVVASHAAKQLLPFTPNRESNQPRRRKNPARGEADDRVRDLLMGGTGGWISKVLDDEDWTPIDHRKYGVPDEGESESDSESIKQKLKESWDKMIEERDARLKGTAIFKHASEGEKLDGTDLYLASDQGHPGQATLQAVCNAYCINPLIPSYNKPMQAIVRQC</sequence>
<dbReference type="RefSeq" id="XP_018262319.1">
    <property type="nucleotide sequence ID" value="XM_018408628.1"/>
</dbReference>
<organism evidence="2">
    <name type="scientific">Kwoniella dejecticola CBS 10117</name>
    <dbReference type="NCBI Taxonomy" id="1296121"/>
    <lineage>
        <taxon>Eukaryota</taxon>
        <taxon>Fungi</taxon>
        <taxon>Dikarya</taxon>
        <taxon>Basidiomycota</taxon>
        <taxon>Agaricomycotina</taxon>
        <taxon>Tremellomycetes</taxon>
        <taxon>Tremellales</taxon>
        <taxon>Cryptococcaceae</taxon>
        <taxon>Kwoniella</taxon>
    </lineage>
</organism>
<reference evidence="3" key="3">
    <citation type="submission" date="2024-02" db="EMBL/GenBank/DDBJ databases">
        <title>Comparative genomics of Cryptococcus and Kwoniella reveals pathogenesis evolution and contrasting modes of karyotype evolution via chromosome fusion or intercentromeric recombination.</title>
        <authorList>
            <person name="Coelho M.A."/>
            <person name="David-Palma M."/>
            <person name="Shea T."/>
            <person name="Bowers K."/>
            <person name="McGinley-Smith S."/>
            <person name="Mohammad A.W."/>
            <person name="Gnirke A."/>
            <person name="Yurkov A.M."/>
            <person name="Nowrousian M."/>
            <person name="Sun S."/>
            <person name="Cuomo C.A."/>
            <person name="Heitman J."/>
        </authorList>
    </citation>
    <scope>NUCLEOTIDE SEQUENCE</scope>
    <source>
        <strain evidence="3">CBS 10117</strain>
    </source>
</reference>
<dbReference type="EMBL" id="CP144535">
    <property type="protein sequence ID" value="WWC62621.1"/>
    <property type="molecule type" value="Genomic_DNA"/>
</dbReference>
<accession>A0A1A6A342</accession>
<evidence type="ECO:0000313" key="4">
    <source>
        <dbReference type="Proteomes" id="UP000078595"/>
    </source>
</evidence>
<evidence type="ECO:0000313" key="2">
    <source>
        <dbReference type="EMBL" id="OBR84477.1"/>
    </source>
</evidence>
<dbReference type="GeneID" id="28969034"/>
<feature type="region of interest" description="Disordered" evidence="1">
    <location>
        <begin position="73"/>
        <end position="98"/>
    </location>
</feature>
<dbReference type="AlphaFoldDB" id="A0A1A6A342"/>
<reference evidence="2" key="1">
    <citation type="submission" date="2013-07" db="EMBL/GenBank/DDBJ databases">
        <title>The Genome Sequence of Cryptococcus dejecticola CBS10117.</title>
        <authorList>
            <consortium name="The Broad Institute Genome Sequencing Platform"/>
            <person name="Cuomo C."/>
            <person name="Litvintseva A."/>
            <person name="Chen Y."/>
            <person name="Heitman J."/>
            <person name="Sun S."/>
            <person name="Springer D."/>
            <person name="Dromer F."/>
            <person name="Young S.K."/>
            <person name="Zeng Q."/>
            <person name="Gargeya S."/>
            <person name="Fitzgerald M."/>
            <person name="Abouelleil A."/>
            <person name="Alvarado L."/>
            <person name="Berlin A.M."/>
            <person name="Chapman S.B."/>
            <person name="Dewar J."/>
            <person name="Goldberg J."/>
            <person name="Griggs A."/>
            <person name="Gujja S."/>
            <person name="Hansen M."/>
            <person name="Howarth C."/>
            <person name="Imamovic A."/>
            <person name="Larimer J."/>
            <person name="McCowan C."/>
            <person name="Murphy C."/>
            <person name="Pearson M."/>
            <person name="Priest M."/>
            <person name="Roberts A."/>
            <person name="Saif S."/>
            <person name="Shea T."/>
            <person name="Sykes S."/>
            <person name="Wortman J."/>
            <person name="Nusbaum C."/>
            <person name="Birren B."/>
        </authorList>
    </citation>
    <scope>NUCLEOTIDE SEQUENCE [LARGE SCALE GENOMIC DNA]</scope>
    <source>
        <strain evidence="2">CBS 10117</strain>
    </source>
</reference>
<dbReference type="Proteomes" id="UP000078595">
    <property type="component" value="Chromosome 6"/>
</dbReference>
<dbReference type="EMBL" id="KI894032">
    <property type="protein sequence ID" value="OBR84477.1"/>
    <property type="molecule type" value="Genomic_DNA"/>
</dbReference>
<proteinExistence type="predicted"/>
<keyword evidence="4" id="KW-1185">Reference proteome</keyword>
<protein>
    <submittedName>
        <fullName evidence="2">Uncharacterized protein</fullName>
    </submittedName>
</protein>
<reference evidence="3" key="2">
    <citation type="submission" date="2013-07" db="EMBL/GenBank/DDBJ databases">
        <authorList>
            <consortium name="The Broad Institute Genome Sequencing Platform"/>
            <person name="Cuomo C."/>
            <person name="Litvintseva A."/>
            <person name="Chen Y."/>
            <person name="Heitman J."/>
            <person name="Sun S."/>
            <person name="Springer D."/>
            <person name="Dromer F."/>
            <person name="Young S.K."/>
            <person name="Zeng Q."/>
            <person name="Gargeya S."/>
            <person name="Fitzgerald M."/>
            <person name="Abouelleil A."/>
            <person name="Alvarado L."/>
            <person name="Berlin A.M."/>
            <person name="Chapman S.B."/>
            <person name="Dewar J."/>
            <person name="Goldberg J."/>
            <person name="Griggs A."/>
            <person name="Gujja S."/>
            <person name="Hansen M."/>
            <person name="Howarth C."/>
            <person name="Imamovic A."/>
            <person name="Larimer J."/>
            <person name="McCowan C."/>
            <person name="Murphy C."/>
            <person name="Pearson M."/>
            <person name="Priest M."/>
            <person name="Roberts A."/>
            <person name="Saif S."/>
            <person name="Shea T."/>
            <person name="Sykes S."/>
            <person name="Wortman J."/>
            <person name="Nusbaum C."/>
            <person name="Birren B."/>
        </authorList>
    </citation>
    <scope>NUCLEOTIDE SEQUENCE</scope>
    <source>
        <strain evidence="3">CBS 10117</strain>
    </source>
</reference>
<evidence type="ECO:0000313" key="3">
    <source>
        <dbReference type="EMBL" id="WWC62621.1"/>
    </source>
</evidence>
<dbReference type="VEuPathDB" id="FungiDB:I303_05335"/>
<evidence type="ECO:0000256" key="1">
    <source>
        <dbReference type="SAM" id="MobiDB-lite"/>
    </source>
</evidence>
<gene>
    <name evidence="2" type="ORF">I303_05335</name>
    <name evidence="3" type="ORF">I303_105218</name>
</gene>
<dbReference type="OrthoDB" id="5599269at2759"/>